<evidence type="ECO:0000259" key="1">
    <source>
        <dbReference type="Pfam" id="PF05272"/>
    </source>
</evidence>
<accession>A0A8X8H027</accession>
<dbReference type="PANTHER" id="PTHR34985">
    <property type="entry name" value="SLR0554 PROTEIN"/>
    <property type="match status" value="1"/>
</dbReference>
<organism evidence="2 3">
    <name type="scientific">Fertoeibacter niger</name>
    <dbReference type="NCBI Taxonomy" id="2656921"/>
    <lineage>
        <taxon>Bacteria</taxon>
        <taxon>Pseudomonadati</taxon>
        <taxon>Pseudomonadota</taxon>
        <taxon>Alphaproteobacteria</taxon>
        <taxon>Rhodobacterales</taxon>
        <taxon>Paracoccaceae</taxon>
        <taxon>Fertoeibacter</taxon>
    </lineage>
</organism>
<dbReference type="EMBL" id="WHUT02000001">
    <property type="protein sequence ID" value="NUB42983.1"/>
    <property type="molecule type" value="Genomic_DNA"/>
</dbReference>
<evidence type="ECO:0000313" key="3">
    <source>
        <dbReference type="Proteomes" id="UP000484076"/>
    </source>
</evidence>
<comment type="caution">
    <text evidence="2">The sequence shown here is derived from an EMBL/GenBank/DDBJ whole genome shotgun (WGS) entry which is preliminary data.</text>
</comment>
<dbReference type="Pfam" id="PF05272">
    <property type="entry name" value="VapE-like_dom"/>
    <property type="match status" value="1"/>
</dbReference>
<feature type="domain" description="Virulence-associated protein E-like" evidence="1">
    <location>
        <begin position="272"/>
        <end position="477"/>
    </location>
</feature>
<dbReference type="Proteomes" id="UP000484076">
    <property type="component" value="Unassembled WGS sequence"/>
</dbReference>
<gene>
    <name evidence="2" type="ORF">GEU84_001175</name>
</gene>
<proteinExistence type="predicted"/>
<dbReference type="PANTHER" id="PTHR34985:SF1">
    <property type="entry name" value="SLR0554 PROTEIN"/>
    <property type="match status" value="1"/>
</dbReference>
<protein>
    <recommendedName>
        <fullName evidence="1">Virulence-associated protein E-like domain-containing protein</fullName>
    </recommendedName>
</protein>
<evidence type="ECO:0000313" key="2">
    <source>
        <dbReference type="EMBL" id="NUB42983.1"/>
    </source>
</evidence>
<name>A0A8X8H027_9RHOB</name>
<dbReference type="InterPro" id="IPR007936">
    <property type="entry name" value="VapE-like_dom"/>
</dbReference>
<keyword evidence="3" id="KW-1185">Reference proteome</keyword>
<dbReference type="AlphaFoldDB" id="A0A8X8H027"/>
<dbReference type="RefSeq" id="WP_174539249.1">
    <property type="nucleotide sequence ID" value="NZ_WHUT02000001.1"/>
</dbReference>
<reference evidence="2" key="1">
    <citation type="submission" date="2020-05" db="EMBL/GenBank/DDBJ databases">
        <title>Fertoebacter nigrum gen. nov., sp. nov., a new member of the family Rhodobacteraceae.</title>
        <authorList>
            <person name="Szuroczki S."/>
            <person name="Abbaszade G."/>
            <person name="Buni D."/>
            <person name="Schumann P."/>
            <person name="Toth E."/>
        </authorList>
    </citation>
    <scope>NUCLEOTIDE SEQUENCE</scope>
    <source>
        <strain evidence="2">RG-N-1a</strain>
    </source>
</reference>
<sequence length="587" mass="66154">MRAAIMAVDVSAPVAMPKPTTLLDRTIVNPLLVRKSEPMPAPVANRPEFEPISDDDTAEIEADLPQRVVVDIDQLDLSNAELIANTTCKPRLDLDVLMWLVERIQRGETPETMFKRGHQLRNYKVEDFVLTLSVILDDEMAESALSKYKAPIVEPEAIVIDESWWHALEKRGDYPAPSADNCHRALTTCPALMGMIGYDNFTQEAVRLRDIDGAAIEPIVWKHTDTTRVWYYLLGNVHMKNVPRKFVDDALDLIRWENQVDTLQMYVEGLPAHDGVARLDSWLIDYAGADDEEVNRIAGRKFLIGMIERAMFPGIDCKRSLILLGKQDIGKSGLCRILAGNDDWHDNRIRDISNEVTIGNQLRGKWLIEIAEGVGIGRADRDQIKGFLSTRIDKFTPKYSNDETRVPRRVCLVLTTNEIEVLNDPTGHSRWMPVEVDQIDFEGVTAIREQLFAEALAAVRAGETNRLSSEQARLMEDRCNIYTVEDPLEQSIRAFLRGVVDRTTLATVCERIGINFASNGAPTRRVKDVMMKFGWVPKTINGVRYYAREESSIPSIDSNLANHIKSGASNIIAMRNRLKTSNGSDQE</sequence>